<keyword evidence="1" id="KW-0802">TPR repeat</keyword>
<dbReference type="Gene3D" id="1.25.40.10">
    <property type="entry name" value="Tetratricopeptide repeat domain"/>
    <property type="match status" value="1"/>
</dbReference>
<keyword evidence="2" id="KW-1133">Transmembrane helix</keyword>
<sequence length="363" mass="41573">MKQKKSSDLAQARLLFAKKKYGQVISLLSPQIFLYRKDTGYHEMLGYACLYTGDFGGAYSYFQRARDLDPQRIDTLLGLAVVMLRRRKITEALRIWLEILDIDPANKKALKALEMAKSYEEDDWLEFIENRKYGIILAAHPRIIWPTVFKVMLAAVVIVLIPLAAVLINRTLEKSLPFREGQELLDIQIEEYGSGDYSRAADIIFTNEQLDEELEKVRRYFHGFRDNLVRYHGNRILYSNAPVAIKDRISLLISELREPDFTNFRDPFSYEEVAAQPRLHHGVYVRWKGRAANVRVSDEEILFDFLVGFHDGKVVEGTVPVLLDFAVELQGGEPVEIIAQVAGSDGELRLRGSSLRRMAETDG</sequence>
<evidence type="ECO:0000256" key="1">
    <source>
        <dbReference type="PROSITE-ProRule" id="PRU00339"/>
    </source>
</evidence>
<evidence type="ECO:0000256" key="2">
    <source>
        <dbReference type="SAM" id="Phobius"/>
    </source>
</evidence>
<accession>V5WH69</accession>
<keyword evidence="2" id="KW-0812">Transmembrane</keyword>
<dbReference type="EMBL" id="CP006939">
    <property type="protein sequence ID" value="AHC15172.1"/>
    <property type="molecule type" value="Genomic_DNA"/>
</dbReference>
<dbReference type="SMART" id="SM00028">
    <property type="entry name" value="TPR"/>
    <property type="match status" value="2"/>
</dbReference>
<proteinExistence type="predicted"/>
<keyword evidence="4" id="KW-1185">Reference proteome</keyword>
<dbReference type="AlphaFoldDB" id="V5WH69"/>
<reference evidence="3 4" key="1">
    <citation type="journal article" date="2015" name="Stand. Genomic Sci.">
        <title>Complete genome sequence and description of Salinispira pacifica gen. nov., sp. nov., a novel spirochaete isolated form a hypersaline microbial mat.</title>
        <authorList>
            <person name="Ben Hania W."/>
            <person name="Joseph M."/>
            <person name="Schumann P."/>
            <person name="Bunk B."/>
            <person name="Fiebig A."/>
            <person name="Sproer C."/>
            <person name="Klenk H.P."/>
            <person name="Fardeau M.L."/>
            <person name="Spring S."/>
        </authorList>
    </citation>
    <scope>NUCLEOTIDE SEQUENCE [LARGE SCALE GENOMIC DNA]</scope>
    <source>
        <strain evidence="3 4">L21-RPul-D2</strain>
    </source>
</reference>
<dbReference type="Proteomes" id="UP000018680">
    <property type="component" value="Chromosome"/>
</dbReference>
<dbReference type="SUPFAM" id="SSF48452">
    <property type="entry name" value="TPR-like"/>
    <property type="match status" value="1"/>
</dbReference>
<dbReference type="STRING" id="1307761.L21SP2_1795"/>
<organism evidence="3 4">
    <name type="scientific">Salinispira pacifica</name>
    <dbReference type="NCBI Taxonomy" id="1307761"/>
    <lineage>
        <taxon>Bacteria</taxon>
        <taxon>Pseudomonadati</taxon>
        <taxon>Spirochaetota</taxon>
        <taxon>Spirochaetia</taxon>
        <taxon>Spirochaetales</taxon>
        <taxon>Spirochaetaceae</taxon>
        <taxon>Salinispira</taxon>
    </lineage>
</organism>
<dbReference type="KEGG" id="slr:L21SP2_1795"/>
<dbReference type="RefSeq" id="WP_024268090.1">
    <property type="nucleotide sequence ID" value="NC_023035.1"/>
</dbReference>
<dbReference type="Pfam" id="PF14559">
    <property type="entry name" value="TPR_19"/>
    <property type="match status" value="1"/>
</dbReference>
<keyword evidence="2" id="KW-0472">Membrane</keyword>
<protein>
    <submittedName>
        <fullName evidence="3">Uncharacterized protein</fullName>
    </submittedName>
</protein>
<evidence type="ECO:0000313" key="3">
    <source>
        <dbReference type="EMBL" id="AHC15172.1"/>
    </source>
</evidence>
<dbReference type="HOGENOM" id="CLU_064306_0_0_12"/>
<dbReference type="InterPro" id="IPR019734">
    <property type="entry name" value="TPR_rpt"/>
</dbReference>
<feature type="repeat" description="TPR" evidence="1">
    <location>
        <begin position="39"/>
        <end position="72"/>
    </location>
</feature>
<feature type="transmembrane region" description="Helical" evidence="2">
    <location>
        <begin position="148"/>
        <end position="168"/>
    </location>
</feature>
<gene>
    <name evidence="3" type="ORF">L21SP2_1795</name>
</gene>
<dbReference type="PROSITE" id="PS50005">
    <property type="entry name" value="TPR"/>
    <property type="match status" value="1"/>
</dbReference>
<evidence type="ECO:0000313" key="4">
    <source>
        <dbReference type="Proteomes" id="UP000018680"/>
    </source>
</evidence>
<dbReference type="eggNOG" id="COG0457">
    <property type="taxonomic scope" value="Bacteria"/>
</dbReference>
<dbReference type="InterPro" id="IPR011990">
    <property type="entry name" value="TPR-like_helical_dom_sf"/>
</dbReference>
<name>V5WH69_9SPIO</name>
<dbReference type="OrthoDB" id="357238at2"/>